<dbReference type="PROSITE" id="PS51257">
    <property type="entry name" value="PROKAR_LIPOPROTEIN"/>
    <property type="match status" value="1"/>
</dbReference>
<feature type="domain" description="RagB/SusD" evidence="6">
    <location>
        <begin position="334"/>
        <end position="507"/>
    </location>
</feature>
<evidence type="ECO:0000259" key="6">
    <source>
        <dbReference type="Pfam" id="PF07980"/>
    </source>
</evidence>
<dbReference type="OrthoDB" id="5694214at2"/>
<evidence type="ECO:0000313" key="8">
    <source>
        <dbReference type="EMBL" id="TKB96376.1"/>
    </source>
</evidence>
<feature type="domain" description="SusD-like N-terminal" evidence="7">
    <location>
        <begin position="84"/>
        <end position="216"/>
    </location>
</feature>
<proteinExistence type="inferred from homology"/>
<dbReference type="SUPFAM" id="SSF48452">
    <property type="entry name" value="TPR-like"/>
    <property type="match status" value="1"/>
</dbReference>
<keyword evidence="5" id="KW-0998">Cell outer membrane</keyword>
<gene>
    <name evidence="8" type="ORF">FA046_14450</name>
</gene>
<sequence>MKSKHIIILMLIVFSISSCKKLLEEKPYGTFSENNYYTTEKDAFNALLYAYDPINNIEYGSRFLFNIADVPTNQYNDYGRGFPNTFYSWDVNSNTEEFLYFFKYAYLGISRANSVLANVSAMNNISQTSRKQFLGEAHFLRAFHYFNLVRTYGSVPLHSKVVESIEDAGAPYASIPDIYAFIVKDLEDAILLLGISKQQGRADKVAAQATLAKVYLTLASSKLTGASGYEWVQNAEEMYTLSTKYAGDVLYNQSVYALDSDLLNVYDVKHQADSKEHIFITSMYRDAKGEEGNFSQLPQLFGIGLPQIYVSSSISGGAGVNKFINNTACWSYYRVDKDFYNSYASNDRRKKLMVSTIYNANGSVLANWIPTNVTSSNPTENAFFYPFCRKYTDPESLGTRTSANLYLIRFAEVALTYAEAVGPTLGYEWVNKIRQRANADPLTPGLNISDFRKAIWKEKSFELAFEGHGIYELRRTNRVIEEITNKTVKTEYAYFYPIPQRETDINPKK</sequence>
<dbReference type="Proteomes" id="UP000308181">
    <property type="component" value="Unassembled WGS sequence"/>
</dbReference>
<evidence type="ECO:0000256" key="5">
    <source>
        <dbReference type="ARBA" id="ARBA00023237"/>
    </source>
</evidence>
<evidence type="ECO:0000256" key="4">
    <source>
        <dbReference type="ARBA" id="ARBA00023136"/>
    </source>
</evidence>
<keyword evidence="9" id="KW-1185">Reference proteome</keyword>
<keyword evidence="4" id="KW-0472">Membrane</keyword>
<evidence type="ECO:0000259" key="7">
    <source>
        <dbReference type="Pfam" id="PF14322"/>
    </source>
</evidence>
<dbReference type="InterPro" id="IPR033985">
    <property type="entry name" value="SusD-like_N"/>
</dbReference>
<evidence type="ECO:0000256" key="2">
    <source>
        <dbReference type="ARBA" id="ARBA00006275"/>
    </source>
</evidence>
<dbReference type="AlphaFoldDB" id="A0A4U1BXU7"/>
<evidence type="ECO:0000256" key="3">
    <source>
        <dbReference type="ARBA" id="ARBA00022729"/>
    </source>
</evidence>
<organism evidence="8 9">
    <name type="scientific">Pedobacter cryophilus</name>
    <dbReference type="NCBI Taxonomy" id="2571271"/>
    <lineage>
        <taxon>Bacteria</taxon>
        <taxon>Pseudomonadati</taxon>
        <taxon>Bacteroidota</taxon>
        <taxon>Sphingobacteriia</taxon>
        <taxon>Sphingobacteriales</taxon>
        <taxon>Sphingobacteriaceae</taxon>
        <taxon>Pedobacter</taxon>
    </lineage>
</organism>
<evidence type="ECO:0000313" key="9">
    <source>
        <dbReference type="Proteomes" id="UP000308181"/>
    </source>
</evidence>
<comment type="subcellular location">
    <subcellularLocation>
        <location evidence="1">Cell outer membrane</location>
    </subcellularLocation>
</comment>
<comment type="similarity">
    <text evidence="2">Belongs to the SusD family.</text>
</comment>
<protein>
    <submittedName>
        <fullName evidence="8">RagB/SusD family nutrient uptake outer membrane protein</fullName>
    </submittedName>
</protein>
<dbReference type="Pfam" id="PF07980">
    <property type="entry name" value="SusD_RagB"/>
    <property type="match status" value="1"/>
</dbReference>
<dbReference type="EMBL" id="SWBP01000005">
    <property type="protein sequence ID" value="TKB96376.1"/>
    <property type="molecule type" value="Genomic_DNA"/>
</dbReference>
<dbReference type="Gene3D" id="1.25.40.390">
    <property type="match status" value="1"/>
</dbReference>
<comment type="caution">
    <text evidence="8">The sequence shown here is derived from an EMBL/GenBank/DDBJ whole genome shotgun (WGS) entry which is preliminary data.</text>
</comment>
<dbReference type="InterPro" id="IPR012944">
    <property type="entry name" value="SusD_RagB_dom"/>
</dbReference>
<dbReference type="Pfam" id="PF14322">
    <property type="entry name" value="SusD-like_3"/>
    <property type="match status" value="1"/>
</dbReference>
<dbReference type="InterPro" id="IPR011990">
    <property type="entry name" value="TPR-like_helical_dom_sf"/>
</dbReference>
<dbReference type="GO" id="GO:0009279">
    <property type="term" value="C:cell outer membrane"/>
    <property type="evidence" value="ECO:0007669"/>
    <property type="project" value="UniProtKB-SubCell"/>
</dbReference>
<accession>A0A4U1BXU7</accession>
<dbReference type="RefSeq" id="WP_136827245.1">
    <property type="nucleotide sequence ID" value="NZ_SWBP01000005.1"/>
</dbReference>
<keyword evidence="3" id="KW-0732">Signal</keyword>
<reference evidence="8 9" key="1">
    <citation type="submission" date="2019-04" db="EMBL/GenBank/DDBJ databases">
        <title>Pedobacter sp. AR-3-17 sp. nov., isolated from Arctic soil.</title>
        <authorList>
            <person name="Dahal R.H."/>
            <person name="Kim D.-U."/>
        </authorList>
    </citation>
    <scope>NUCLEOTIDE SEQUENCE [LARGE SCALE GENOMIC DNA]</scope>
    <source>
        <strain evidence="8 9">AR-3-17</strain>
    </source>
</reference>
<name>A0A4U1BXU7_9SPHI</name>
<evidence type="ECO:0000256" key="1">
    <source>
        <dbReference type="ARBA" id="ARBA00004442"/>
    </source>
</evidence>